<comment type="caution">
    <text evidence="6">The sequence shown here is derived from an EMBL/GenBank/DDBJ whole genome shotgun (WGS) entry which is preliminary data.</text>
</comment>
<evidence type="ECO:0000313" key="7">
    <source>
        <dbReference type="Proteomes" id="UP000317422"/>
    </source>
</evidence>
<protein>
    <submittedName>
        <fullName evidence="6">Phage head maturation protease</fullName>
    </submittedName>
</protein>
<gene>
    <name evidence="6" type="ORF">FHX37_0489</name>
</gene>
<evidence type="ECO:0000313" key="6">
    <source>
        <dbReference type="EMBL" id="TQN30607.1"/>
    </source>
</evidence>
<evidence type="ECO:0000256" key="2">
    <source>
        <dbReference type="ARBA" id="ARBA00022670"/>
    </source>
</evidence>
<dbReference type="OrthoDB" id="9804926at2"/>
<dbReference type="GO" id="GO:0008233">
    <property type="term" value="F:peptidase activity"/>
    <property type="evidence" value="ECO:0007669"/>
    <property type="project" value="UniProtKB-KW"/>
</dbReference>
<dbReference type="GO" id="GO:0006508">
    <property type="term" value="P:proteolysis"/>
    <property type="evidence" value="ECO:0007669"/>
    <property type="project" value="UniProtKB-KW"/>
</dbReference>
<dbReference type="AlphaFoldDB" id="A0A543NFL1"/>
<organism evidence="6 7">
    <name type="scientific">Haloactinospora alba</name>
    <dbReference type="NCBI Taxonomy" id="405555"/>
    <lineage>
        <taxon>Bacteria</taxon>
        <taxon>Bacillati</taxon>
        <taxon>Actinomycetota</taxon>
        <taxon>Actinomycetes</taxon>
        <taxon>Streptosporangiales</taxon>
        <taxon>Nocardiopsidaceae</taxon>
        <taxon>Haloactinospora</taxon>
    </lineage>
</organism>
<feature type="compositionally biased region" description="Basic and acidic residues" evidence="4">
    <location>
        <begin position="251"/>
        <end position="288"/>
    </location>
</feature>
<dbReference type="EMBL" id="VFQC01000001">
    <property type="protein sequence ID" value="TQN30607.1"/>
    <property type="molecule type" value="Genomic_DNA"/>
</dbReference>
<feature type="region of interest" description="Disordered" evidence="4">
    <location>
        <begin position="241"/>
        <end position="322"/>
    </location>
</feature>
<feature type="compositionally biased region" description="Basic and acidic residues" evidence="4">
    <location>
        <begin position="1"/>
        <end position="18"/>
    </location>
</feature>
<accession>A0A543NFL1</accession>
<feature type="region of interest" description="Disordered" evidence="4">
    <location>
        <begin position="1"/>
        <end position="21"/>
    </location>
</feature>
<dbReference type="Proteomes" id="UP000317422">
    <property type="component" value="Unassembled WGS sequence"/>
</dbReference>
<keyword evidence="7" id="KW-1185">Reference proteome</keyword>
<dbReference type="Pfam" id="PF04586">
    <property type="entry name" value="Peptidase_S78"/>
    <property type="match status" value="1"/>
</dbReference>
<dbReference type="RefSeq" id="WP_141921840.1">
    <property type="nucleotide sequence ID" value="NZ_VFQC01000001.1"/>
</dbReference>
<dbReference type="InterPro" id="IPR054613">
    <property type="entry name" value="Peptidase_S78_dom"/>
</dbReference>
<feature type="compositionally biased region" description="Pro residues" evidence="4">
    <location>
        <begin position="313"/>
        <end position="322"/>
    </location>
</feature>
<keyword evidence="2 6" id="KW-0645">Protease</keyword>
<evidence type="ECO:0000256" key="4">
    <source>
        <dbReference type="SAM" id="MobiDB-lite"/>
    </source>
</evidence>
<name>A0A543NFL1_9ACTN</name>
<evidence type="ECO:0000256" key="1">
    <source>
        <dbReference type="ARBA" id="ARBA00022612"/>
    </source>
</evidence>
<feature type="domain" description="Prohead serine protease" evidence="5">
    <location>
        <begin position="29"/>
        <end position="219"/>
    </location>
</feature>
<proteinExistence type="predicted"/>
<evidence type="ECO:0000256" key="3">
    <source>
        <dbReference type="ARBA" id="ARBA00022801"/>
    </source>
</evidence>
<reference evidence="6 7" key="1">
    <citation type="submission" date="2019-06" db="EMBL/GenBank/DDBJ databases">
        <title>Sequencing the genomes of 1000 actinobacteria strains.</title>
        <authorList>
            <person name="Klenk H.-P."/>
        </authorList>
    </citation>
    <scope>NUCLEOTIDE SEQUENCE [LARGE SCALE GENOMIC DNA]</scope>
    <source>
        <strain evidence="6 7">DSM 45015</strain>
    </source>
</reference>
<keyword evidence="3" id="KW-0378">Hydrolase</keyword>
<sequence length="322" mass="36012">MSQTVERRAEVPPRDDVLRQAPFALRAADTRDDEPGDGLTLDGFAAVFNRESIIDSWEGRFREKISPGAMKKSFRENPPRVQFDHGRHPLIGSIPIASVERIAEETDPDLAPEGGAHVVGRLHDNWLIEPVRDAIAAGAVDGMSFRFGVVRQRWFEASGKEIRDEETLREALMRTWMEDLPDDELILRDLKELRVPEVGPVVWPAYDDTSVGVRSTTIDLGRLDDPDTRRELARAVLLADAIEQEPEQEEESPHATEPRDEDSAGEHDETPAREAPPQEEKEDDEPHATARTTPPAGTHSVYIGGAPGADWYLPPPDNNRLY</sequence>
<keyword evidence="1" id="KW-1188">Viral release from host cell</keyword>
<evidence type="ECO:0000259" key="5">
    <source>
        <dbReference type="Pfam" id="PF04586"/>
    </source>
</evidence>